<sequence>MPDQHALLSASGAHRWMKCPPSALVEAGLPDSTSAAAEQGTIAHALAEWKLRRTLHLSPSMKPDSTWIDSEMEAHTDDYLAFVQERLREARKTCKDPVALIEQRLDFSHLVPGGFGTADFTLIAEPLLQVIDFKYGQGVLVEAEKNPQLALYALGALHAFDTLYEISEVAVTIFQPRRSNVATWHVSVAELQTWAEEVVRPTAKLASKGEGSFAAGSWCRFCKIAPTCRTRAEKNLELAKREFTPPAQLSDAEIAQVLGKLPELKRWASDVESYALSLAVNQGKTWAGFKLVEGRSIRKYADETKVVETAQAAGINDIFERKLKTITALEKQLGKRRFGQLLGDLVIKPPGKPALVPETDKRPALALSAAEEFQKIETKKNIEGR</sequence>
<accession>A0A7Y0U1F3</accession>
<proteinExistence type="predicted"/>
<dbReference type="AlphaFoldDB" id="A0A7Y0U1F3"/>
<gene>
    <name evidence="1" type="ORF">HHJ78_06510</name>
</gene>
<dbReference type="EMBL" id="JABCUR010000005">
    <property type="protein sequence ID" value="NMW65189.1"/>
    <property type="molecule type" value="Genomic_DNA"/>
</dbReference>
<protein>
    <submittedName>
        <fullName evidence="1">DUF2800 domain-containing protein</fullName>
    </submittedName>
</protein>
<dbReference type="Proteomes" id="UP000578252">
    <property type="component" value="Unassembled WGS sequence"/>
</dbReference>
<dbReference type="InterPro" id="IPR021229">
    <property type="entry name" value="DUF2800"/>
</dbReference>
<dbReference type="RefSeq" id="WP_169755886.1">
    <property type="nucleotide sequence ID" value="NZ_JABCUR010000005.1"/>
</dbReference>
<reference evidence="1 2" key="1">
    <citation type="submission" date="2020-04" db="EMBL/GenBank/DDBJ databases">
        <title>Antimicrobial susceptibility and clonality of vaginal-derived multi-drug resistant Mobiluncus isolates in China.</title>
        <authorList>
            <person name="Zhang X."/>
        </authorList>
    </citation>
    <scope>NUCLEOTIDE SEQUENCE [LARGE SCALE GENOMIC DNA]</scope>
    <source>
        <strain evidence="1 2">13</strain>
    </source>
</reference>
<evidence type="ECO:0000313" key="1">
    <source>
        <dbReference type="EMBL" id="NMW65189.1"/>
    </source>
</evidence>
<comment type="caution">
    <text evidence="1">The sequence shown here is derived from an EMBL/GenBank/DDBJ whole genome shotgun (WGS) entry which is preliminary data.</text>
</comment>
<name>A0A7Y0U1F3_9ACTO</name>
<evidence type="ECO:0000313" key="2">
    <source>
        <dbReference type="Proteomes" id="UP000578252"/>
    </source>
</evidence>
<organism evidence="1 2">
    <name type="scientific">Mobiluncus mulieris</name>
    <dbReference type="NCBI Taxonomy" id="2052"/>
    <lineage>
        <taxon>Bacteria</taxon>
        <taxon>Bacillati</taxon>
        <taxon>Actinomycetota</taxon>
        <taxon>Actinomycetes</taxon>
        <taxon>Actinomycetales</taxon>
        <taxon>Actinomycetaceae</taxon>
        <taxon>Mobiluncus</taxon>
    </lineage>
</organism>
<dbReference type="Pfam" id="PF10926">
    <property type="entry name" value="DUF2800"/>
    <property type="match status" value="1"/>
</dbReference>